<sequence>MPIKTREDYYIYLESDLDARKLDQWKRSYKVLHPELYFQRLLRKAEYLKIKKLKNSFWLWRYNRSLIQLKKVGARLGISIHPGSFGPGLKIPHFGSVTVNKKARIGKNCEIHSGVNIGMHKGAVPKIGNNVYIGPGAKIFGGITIGNNVSIGANSVVTKDVPDNVTVVGIPAKIIAENTKSQSRRGYDNVKKRRAETAQEPKG</sequence>
<dbReference type="PROSITE" id="PS00101">
    <property type="entry name" value="HEXAPEP_TRANSFERASES"/>
    <property type="match status" value="1"/>
</dbReference>
<comment type="caution">
    <text evidence="8">The sequence shown here is derived from an EMBL/GenBank/DDBJ whole genome shotgun (WGS) entry which is preliminary data.</text>
</comment>
<evidence type="ECO:0000256" key="2">
    <source>
        <dbReference type="ARBA" id="ARBA00018522"/>
    </source>
</evidence>
<dbReference type="PANTHER" id="PTHR42811">
    <property type="entry name" value="SERINE ACETYLTRANSFERASE"/>
    <property type="match status" value="1"/>
</dbReference>
<dbReference type="Pfam" id="PF00132">
    <property type="entry name" value="Hexapep"/>
    <property type="match status" value="1"/>
</dbReference>
<feature type="compositionally biased region" description="Basic and acidic residues" evidence="7">
    <location>
        <begin position="185"/>
        <end position="203"/>
    </location>
</feature>
<organism evidence="8 9">
    <name type="scientific">Ectobacillus funiculus</name>
    <dbReference type="NCBI Taxonomy" id="137993"/>
    <lineage>
        <taxon>Bacteria</taxon>
        <taxon>Bacillati</taxon>
        <taxon>Bacillota</taxon>
        <taxon>Bacilli</taxon>
        <taxon>Bacillales</taxon>
        <taxon>Bacillaceae</taxon>
        <taxon>Ectobacillus</taxon>
    </lineage>
</organism>
<evidence type="ECO:0000256" key="5">
    <source>
        <dbReference type="ARBA" id="ARBA00023315"/>
    </source>
</evidence>
<evidence type="ECO:0000313" key="8">
    <source>
        <dbReference type="EMBL" id="MFB9760949.1"/>
    </source>
</evidence>
<reference evidence="8 9" key="1">
    <citation type="submission" date="2024-09" db="EMBL/GenBank/DDBJ databases">
        <authorList>
            <person name="Sun Q."/>
            <person name="Mori K."/>
        </authorList>
    </citation>
    <scope>NUCLEOTIDE SEQUENCE [LARGE SCALE GENOMIC DNA]</scope>
    <source>
        <strain evidence="8 9">JCM 11201</strain>
    </source>
</reference>
<dbReference type="Gene3D" id="2.160.10.10">
    <property type="entry name" value="Hexapeptide repeat proteins"/>
    <property type="match status" value="1"/>
</dbReference>
<keyword evidence="9" id="KW-1185">Reference proteome</keyword>
<accession>A0ABV5WJY9</accession>
<evidence type="ECO:0000256" key="7">
    <source>
        <dbReference type="SAM" id="MobiDB-lite"/>
    </source>
</evidence>
<dbReference type="InterPro" id="IPR045304">
    <property type="entry name" value="LbH_SAT"/>
</dbReference>
<gene>
    <name evidence="8" type="ORF">ACFFMS_21990</name>
</gene>
<evidence type="ECO:0000256" key="1">
    <source>
        <dbReference type="ARBA" id="ARBA00007274"/>
    </source>
</evidence>
<dbReference type="EC" id="2.3.1.30" evidence="6"/>
<comment type="catalytic activity">
    <reaction evidence="6">
        <text>L-serine + acetyl-CoA = O-acetyl-L-serine + CoA</text>
        <dbReference type="Rhea" id="RHEA:24560"/>
        <dbReference type="ChEBI" id="CHEBI:33384"/>
        <dbReference type="ChEBI" id="CHEBI:57287"/>
        <dbReference type="ChEBI" id="CHEBI:57288"/>
        <dbReference type="ChEBI" id="CHEBI:58340"/>
        <dbReference type="EC" id="2.3.1.30"/>
    </reaction>
</comment>
<keyword evidence="3 6" id="KW-0808">Transferase</keyword>
<dbReference type="GO" id="GO:0009001">
    <property type="term" value="F:serine O-acetyltransferase activity"/>
    <property type="evidence" value="ECO:0007669"/>
    <property type="project" value="UniProtKB-EC"/>
</dbReference>
<evidence type="ECO:0000256" key="4">
    <source>
        <dbReference type="ARBA" id="ARBA00022737"/>
    </source>
</evidence>
<evidence type="ECO:0000256" key="6">
    <source>
        <dbReference type="PIRNR" id="PIRNR000441"/>
    </source>
</evidence>
<evidence type="ECO:0000313" key="9">
    <source>
        <dbReference type="Proteomes" id="UP001589609"/>
    </source>
</evidence>
<dbReference type="RefSeq" id="WP_379951222.1">
    <property type="nucleotide sequence ID" value="NZ_JBHMAF010000180.1"/>
</dbReference>
<dbReference type="InterPro" id="IPR018357">
    <property type="entry name" value="Hexapep_transf_CS"/>
</dbReference>
<name>A0ABV5WJY9_9BACI</name>
<dbReference type="EMBL" id="JBHMAF010000180">
    <property type="protein sequence ID" value="MFB9760949.1"/>
    <property type="molecule type" value="Genomic_DNA"/>
</dbReference>
<dbReference type="PIRSF" id="PIRSF000441">
    <property type="entry name" value="CysE"/>
    <property type="match status" value="1"/>
</dbReference>
<dbReference type="CDD" id="cd03354">
    <property type="entry name" value="LbH_SAT"/>
    <property type="match status" value="1"/>
</dbReference>
<dbReference type="Proteomes" id="UP001589609">
    <property type="component" value="Unassembled WGS sequence"/>
</dbReference>
<comment type="similarity">
    <text evidence="1 6">Belongs to the transferase hexapeptide repeat family.</text>
</comment>
<proteinExistence type="inferred from homology"/>
<dbReference type="SUPFAM" id="SSF51161">
    <property type="entry name" value="Trimeric LpxA-like enzymes"/>
    <property type="match status" value="1"/>
</dbReference>
<keyword evidence="4" id="KW-0677">Repeat</keyword>
<protein>
    <recommendedName>
        <fullName evidence="2 6">Serine acetyltransferase</fullName>
        <ecNumber evidence="6">2.3.1.30</ecNumber>
    </recommendedName>
</protein>
<feature type="region of interest" description="Disordered" evidence="7">
    <location>
        <begin position="181"/>
        <end position="203"/>
    </location>
</feature>
<evidence type="ECO:0000256" key="3">
    <source>
        <dbReference type="ARBA" id="ARBA00022679"/>
    </source>
</evidence>
<dbReference type="InterPro" id="IPR011004">
    <property type="entry name" value="Trimer_LpxA-like_sf"/>
</dbReference>
<keyword evidence="5 6" id="KW-0012">Acyltransferase</keyword>
<dbReference type="InterPro" id="IPR005881">
    <property type="entry name" value="Ser_O-AcTrfase"/>
</dbReference>
<dbReference type="InterPro" id="IPR001451">
    <property type="entry name" value="Hexapep"/>
</dbReference>